<organism evidence="8 9">
    <name type="scientific">Kolteria novifilia</name>
    <dbReference type="NCBI Taxonomy" id="2527975"/>
    <lineage>
        <taxon>Bacteria</taxon>
        <taxon>Pseudomonadati</taxon>
        <taxon>Planctomycetota</taxon>
        <taxon>Planctomycetia</taxon>
        <taxon>Kolteriales</taxon>
        <taxon>Kolteriaceae</taxon>
        <taxon>Kolteria</taxon>
    </lineage>
</organism>
<dbReference type="GO" id="GO:0004674">
    <property type="term" value="F:protein serine/threonine kinase activity"/>
    <property type="evidence" value="ECO:0007669"/>
    <property type="project" value="UniProtKB-EC"/>
</dbReference>
<dbReference type="SUPFAM" id="SSF56112">
    <property type="entry name" value="Protein kinase-like (PK-like)"/>
    <property type="match status" value="1"/>
</dbReference>
<dbReference type="PROSITE" id="PS50011">
    <property type="entry name" value="PROTEIN_KINASE_DOM"/>
    <property type="match status" value="1"/>
</dbReference>
<dbReference type="InterPro" id="IPR017441">
    <property type="entry name" value="Protein_kinase_ATP_BS"/>
</dbReference>
<dbReference type="SMART" id="SM00220">
    <property type="entry name" value="S_TKc"/>
    <property type="match status" value="1"/>
</dbReference>
<keyword evidence="3 8" id="KW-0418">Kinase</keyword>
<dbReference type="RefSeq" id="WP_145257812.1">
    <property type="nucleotide sequence ID" value="NZ_CP036279.1"/>
</dbReference>
<dbReference type="Pfam" id="PF00069">
    <property type="entry name" value="Pkinase"/>
    <property type="match status" value="1"/>
</dbReference>
<dbReference type="GO" id="GO:0005524">
    <property type="term" value="F:ATP binding"/>
    <property type="evidence" value="ECO:0007669"/>
    <property type="project" value="UniProtKB-UniRule"/>
</dbReference>
<evidence type="ECO:0000256" key="5">
    <source>
        <dbReference type="PROSITE-ProRule" id="PRU10141"/>
    </source>
</evidence>
<feature type="binding site" evidence="5">
    <location>
        <position position="102"/>
    </location>
    <ligand>
        <name>ATP</name>
        <dbReference type="ChEBI" id="CHEBI:30616"/>
    </ligand>
</feature>
<dbReference type="InterPro" id="IPR000719">
    <property type="entry name" value="Prot_kinase_dom"/>
</dbReference>
<evidence type="ECO:0000313" key="8">
    <source>
        <dbReference type="EMBL" id="QDU61185.1"/>
    </source>
</evidence>
<dbReference type="PANTHER" id="PTHR43289:SF6">
    <property type="entry name" value="SERINE_THREONINE-PROTEIN KINASE NEKL-3"/>
    <property type="match status" value="1"/>
</dbReference>
<dbReference type="InterPro" id="IPR008271">
    <property type="entry name" value="Ser/Thr_kinase_AS"/>
</dbReference>
<dbReference type="Gene3D" id="1.10.510.10">
    <property type="entry name" value="Transferase(Phosphotransferase) domain 1"/>
    <property type="match status" value="1"/>
</dbReference>
<gene>
    <name evidence="8" type="primary">prkC_6</name>
    <name evidence="8" type="ORF">Pan216_20390</name>
</gene>
<dbReference type="KEGG" id="knv:Pan216_20390"/>
<dbReference type="PROSITE" id="PS00108">
    <property type="entry name" value="PROTEIN_KINASE_ST"/>
    <property type="match status" value="1"/>
</dbReference>
<dbReference type="EC" id="2.7.11.1" evidence="8"/>
<dbReference type="InterPro" id="IPR011009">
    <property type="entry name" value="Kinase-like_dom_sf"/>
</dbReference>
<dbReference type="Pfam" id="PF13487">
    <property type="entry name" value="HD_5"/>
    <property type="match status" value="1"/>
</dbReference>
<accession>A0A518B2I6</accession>
<keyword evidence="9" id="KW-1185">Reference proteome</keyword>
<protein>
    <submittedName>
        <fullName evidence="8">Serine/threonine-protein kinase PrkC</fullName>
        <ecNumber evidence="8">2.7.11.1</ecNumber>
    </submittedName>
</protein>
<evidence type="ECO:0000256" key="2">
    <source>
        <dbReference type="ARBA" id="ARBA00022741"/>
    </source>
</evidence>
<feature type="domain" description="Protein kinase" evidence="6">
    <location>
        <begin position="73"/>
        <end position="357"/>
    </location>
</feature>
<dbReference type="EMBL" id="CP036279">
    <property type="protein sequence ID" value="QDU61185.1"/>
    <property type="molecule type" value="Genomic_DNA"/>
</dbReference>
<dbReference type="Proteomes" id="UP000317093">
    <property type="component" value="Chromosome"/>
</dbReference>
<evidence type="ECO:0000259" key="6">
    <source>
        <dbReference type="PROSITE" id="PS50011"/>
    </source>
</evidence>
<proteinExistence type="predicted"/>
<name>A0A518B2I6_9BACT</name>
<dbReference type="Gene3D" id="3.30.200.20">
    <property type="entry name" value="Phosphorylase Kinase, domain 1"/>
    <property type="match status" value="1"/>
</dbReference>
<dbReference type="CDD" id="cd00077">
    <property type="entry name" value="HDc"/>
    <property type="match status" value="1"/>
</dbReference>
<dbReference type="PANTHER" id="PTHR43289">
    <property type="entry name" value="MITOGEN-ACTIVATED PROTEIN KINASE KINASE KINASE 20-RELATED"/>
    <property type="match status" value="1"/>
</dbReference>
<dbReference type="CDD" id="cd14014">
    <property type="entry name" value="STKc_PknB_like"/>
    <property type="match status" value="1"/>
</dbReference>
<evidence type="ECO:0000256" key="4">
    <source>
        <dbReference type="ARBA" id="ARBA00022840"/>
    </source>
</evidence>
<evidence type="ECO:0000256" key="1">
    <source>
        <dbReference type="ARBA" id="ARBA00022679"/>
    </source>
</evidence>
<dbReference type="OrthoDB" id="263603at2"/>
<dbReference type="AlphaFoldDB" id="A0A518B2I6"/>
<dbReference type="PROSITE" id="PS00107">
    <property type="entry name" value="PROTEIN_KINASE_ATP"/>
    <property type="match status" value="1"/>
</dbReference>
<dbReference type="Gene3D" id="1.10.3210.10">
    <property type="entry name" value="Hypothetical protein af1432"/>
    <property type="match status" value="1"/>
</dbReference>
<sequence length="833" mass="91544">MEDSLEALKIRLDKSRLMSLAELEEFLEALPPSRMPSDAEALVQRLLEQSRITNYQLRQLLAGHTRGLVLGDYVILNEIGVGGMGTVFKARHRRMDRTVALKVLKPEVARSPDAVERFGREVVAAARLRHPNIVHAYDASEDDGIPFLVMEYVDGSDLADRVLRFGPLPCDIAVDYVLQATRGLDYAHARQIIHRDIKPANLLVNSDGVVKILDMGLARVGNGAPDGEEHEGLVERGLSGMTLHGRMIGTIDFVAPEQLVDPGRVDRGSDLYSVGATLFYLLTGRVVFDRRTTLEKLVAKAQEEAPSLVSCRRDVPKPLDGIVNRLLERDPDQRFSSAADLVAALTSVVDPDAPPYIPKPPPEPITKDYSQELQGLATARKFDSAVDHILDTEPDARKRRSPRRAAVRNVGMLRPVAVADLPVGGRPEYPLLQRSGRRLLPGGEVITLQLLQSLRSREIVNAWMHENDRSTLVDTQPLETLGEVRINTKLNIHTSASKKLDIDTGRKQGLEIVNAGVPVKATLLDQDGADIDQGFARDVVARYTDAVTMLTELMASLLATRRDTKLGDHHVSAIAGQFLTQLRTDIDGVLGCLPRARANDTIERHAVRLAVLAMALGIELGYDERNVLQIGLAGLLCDIGMHCVPRNLREAKRRLGNEEFALVARHTIHTADCLTKLAGLPSATHLAAYQVHERPNGVGYPRGVSLEGIHPFARILAVADVYLALVAPRPYRRAYVPHKAIGYMLRMTSHQLFDPLVIRAMLHVLGVPPLGCDVILDDARAATIVRSGRASFTRPLVTVFQNANGQVLDESELIDLASDEGRSIAMVINDSRP</sequence>
<reference evidence="8 9" key="1">
    <citation type="submission" date="2019-02" db="EMBL/GenBank/DDBJ databases">
        <title>Deep-cultivation of Planctomycetes and their phenomic and genomic characterization uncovers novel biology.</title>
        <authorList>
            <person name="Wiegand S."/>
            <person name="Jogler M."/>
            <person name="Boedeker C."/>
            <person name="Pinto D."/>
            <person name="Vollmers J."/>
            <person name="Rivas-Marin E."/>
            <person name="Kohn T."/>
            <person name="Peeters S.H."/>
            <person name="Heuer A."/>
            <person name="Rast P."/>
            <person name="Oberbeckmann S."/>
            <person name="Bunk B."/>
            <person name="Jeske O."/>
            <person name="Meyerdierks A."/>
            <person name="Storesund J.E."/>
            <person name="Kallscheuer N."/>
            <person name="Luecker S."/>
            <person name="Lage O.M."/>
            <person name="Pohl T."/>
            <person name="Merkel B.J."/>
            <person name="Hornburger P."/>
            <person name="Mueller R.-W."/>
            <person name="Bruemmer F."/>
            <person name="Labrenz M."/>
            <person name="Spormann A.M."/>
            <person name="Op den Camp H."/>
            <person name="Overmann J."/>
            <person name="Amann R."/>
            <person name="Jetten M.S.M."/>
            <person name="Mascher T."/>
            <person name="Medema M.H."/>
            <person name="Devos D.P."/>
            <person name="Kaster A.-K."/>
            <person name="Ovreas L."/>
            <person name="Rohde M."/>
            <person name="Galperin M.Y."/>
            <person name="Jogler C."/>
        </authorList>
    </citation>
    <scope>NUCLEOTIDE SEQUENCE [LARGE SCALE GENOMIC DNA]</scope>
    <source>
        <strain evidence="8 9">Pan216</strain>
    </source>
</reference>
<feature type="domain" description="HD-GYP" evidence="7">
    <location>
        <begin position="579"/>
        <end position="777"/>
    </location>
</feature>
<dbReference type="InterPro" id="IPR037522">
    <property type="entry name" value="HD_GYP_dom"/>
</dbReference>
<dbReference type="InterPro" id="IPR003607">
    <property type="entry name" value="HD/PDEase_dom"/>
</dbReference>
<keyword evidence="1 8" id="KW-0808">Transferase</keyword>
<evidence type="ECO:0000313" key="9">
    <source>
        <dbReference type="Proteomes" id="UP000317093"/>
    </source>
</evidence>
<evidence type="ECO:0000256" key="3">
    <source>
        <dbReference type="ARBA" id="ARBA00022777"/>
    </source>
</evidence>
<keyword evidence="4 5" id="KW-0067">ATP-binding</keyword>
<keyword evidence="2 5" id="KW-0547">Nucleotide-binding</keyword>
<evidence type="ECO:0000259" key="7">
    <source>
        <dbReference type="PROSITE" id="PS51832"/>
    </source>
</evidence>
<dbReference type="PROSITE" id="PS51832">
    <property type="entry name" value="HD_GYP"/>
    <property type="match status" value="1"/>
</dbReference>
<dbReference type="SUPFAM" id="SSF109604">
    <property type="entry name" value="HD-domain/PDEase-like"/>
    <property type="match status" value="1"/>
</dbReference>